<reference evidence="2" key="1">
    <citation type="journal article" date="2020" name="Nature">
        <title>Giant virus diversity and host interactions through global metagenomics.</title>
        <authorList>
            <person name="Schulz F."/>
            <person name="Roux S."/>
            <person name="Paez-Espino D."/>
            <person name="Jungbluth S."/>
            <person name="Walsh D.A."/>
            <person name="Denef V.J."/>
            <person name="McMahon K.D."/>
            <person name="Konstantinidis K.T."/>
            <person name="Eloe-Fadrosh E.A."/>
            <person name="Kyrpides N.C."/>
            <person name="Woyke T."/>
        </authorList>
    </citation>
    <scope>NUCLEOTIDE SEQUENCE</scope>
    <source>
        <strain evidence="2">GVMAG-M-3300023184-51</strain>
    </source>
</reference>
<dbReference type="EMBL" id="MN740121">
    <property type="protein sequence ID" value="QHT88721.1"/>
    <property type="molecule type" value="Genomic_DNA"/>
</dbReference>
<evidence type="ECO:0000256" key="1">
    <source>
        <dbReference type="SAM" id="MobiDB-lite"/>
    </source>
</evidence>
<dbReference type="AlphaFoldDB" id="A0A6C0I6U7"/>
<evidence type="ECO:0000313" key="2">
    <source>
        <dbReference type="EMBL" id="QHT88721.1"/>
    </source>
</evidence>
<organism evidence="2">
    <name type="scientific">viral metagenome</name>
    <dbReference type="NCBI Taxonomy" id="1070528"/>
    <lineage>
        <taxon>unclassified sequences</taxon>
        <taxon>metagenomes</taxon>
        <taxon>organismal metagenomes</taxon>
    </lineage>
</organism>
<feature type="compositionally biased region" description="Low complexity" evidence="1">
    <location>
        <begin position="24"/>
        <end position="36"/>
    </location>
</feature>
<protein>
    <submittedName>
        <fullName evidence="2">Uncharacterized protein</fullName>
    </submittedName>
</protein>
<accession>A0A6C0I6U7</accession>
<feature type="region of interest" description="Disordered" evidence="1">
    <location>
        <begin position="15"/>
        <end position="51"/>
    </location>
</feature>
<proteinExistence type="predicted"/>
<sequence length="358" mass="40891">MSFKQHVEKILENSQKITPKTHQHSFSPHSPISPHSPKTPQHSFSPHSPISPKKQKKYLFLCFFTHGVYGRAAQPYNANPHASVNIKTFHSVPKLMTYLSCSPGSSLLGAAGGSDNIILADYFRRNGDFDMLDKTDYEEPSYKIKTTDQMLSHNYLGYINTAFDNLEIRPSHRTERFKITNPTDVDVCRNSFICDNKIGIGHNFPNKTYSTTDRPTHTNVGHNWGIFIYNNNCGIKPGTSIQNIETIDKEVVEDEEGFITGLIFTLENIIKGLTQEFGLTEDDYLFLFDYSCNNFGTKYINPKDDQRVIRRLGRSISKDFGFGKRKKNKGTRKVLKGKLKNKRVNKNSLNKSRRKLIK</sequence>
<feature type="compositionally biased region" description="Polar residues" evidence="1">
    <location>
        <begin position="38"/>
        <end position="48"/>
    </location>
</feature>
<name>A0A6C0I6U7_9ZZZZ</name>